<evidence type="ECO:0000256" key="2">
    <source>
        <dbReference type="ARBA" id="ARBA00022448"/>
    </source>
</evidence>
<evidence type="ECO:0000256" key="5">
    <source>
        <dbReference type="ARBA" id="ARBA00022837"/>
    </source>
</evidence>
<keyword evidence="8 11" id="KW-0472">Membrane</keyword>
<reference evidence="14" key="1">
    <citation type="journal article" date="2023" name="Commun. Biol.">
        <title>Genome analysis of Parmales, the sister group of diatoms, reveals the evolutionary specialization of diatoms from phago-mixotrophs to photoautotrophs.</title>
        <authorList>
            <person name="Ban H."/>
            <person name="Sato S."/>
            <person name="Yoshikawa S."/>
            <person name="Yamada K."/>
            <person name="Nakamura Y."/>
            <person name="Ichinomiya M."/>
            <person name="Sato N."/>
            <person name="Blanc-Mathieu R."/>
            <person name="Endo H."/>
            <person name="Kuwata A."/>
            <person name="Ogata H."/>
        </authorList>
    </citation>
    <scope>NUCLEOTIDE SEQUENCE [LARGE SCALE GENOMIC DNA]</scope>
    <source>
        <strain evidence="14">NIES 3701</strain>
    </source>
</reference>
<keyword evidence="6 11" id="KW-1133">Transmembrane helix</keyword>
<evidence type="ECO:0000256" key="3">
    <source>
        <dbReference type="ARBA" id="ARBA00022692"/>
    </source>
</evidence>
<organism evidence="13 14">
    <name type="scientific">Triparma strigata</name>
    <dbReference type="NCBI Taxonomy" id="1606541"/>
    <lineage>
        <taxon>Eukaryota</taxon>
        <taxon>Sar</taxon>
        <taxon>Stramenopiles</taxon>
        <taxon>Ochrophyta</taxon>
        <taxon>Bolidophyceae</taxon>
        <taxon>Parmales</taxon>
        <taxon>Triparmaceae</taxon>
        <taxon>Triparma</taxon>
    </lineage>
</organism>
<dbReference type="Pfam" id="PF00520">
    <property type="entry name" value="Ion_trans"/>
    <property type="match status" value="2"/>
</dbReference>
<evidence type="ECO:0000259" key="12">
    <source>
        <dbReference type="Pfam" id="PF00520"/>
    </source>
</evidence>
<dbReference type="PANTHER" id="PTHR46988:SF2">
    <property type="entry name" value="TWO PORE CALCIUM CHANNEL PROTEIN 1"/>
    <property type="match status" value="1"/>
</dbReference>
<dbReference type="Proteomes" id="UP001165085">
    <property type="component" value="Unassembled WGS sequence"/>
</dbReference>
<comment type="caution">
    <text evidence="13">The sequence shown here is derived from an EMBL/GenBank/DDBJ whole genome shotgun (WGS) entry which is preliminary data.</text>
</comment>
<feature type="transmembrane region" description="Helical" evidence="11">
    <location>
        <begin position="164"/>
        <end position="180"/>
    </location>
</feature>
<feature type="compositionally biased region" description="Polar residues" evidence="10">
    <location>
        <begin position="1"/>
        <end position="10"/>
    </location>
</feature>
<name>A0A9W7DS06_9STRA</name>
<evidence type="ECO:0000256" key="11">
    <source>
        <dbReference type="SAM" id="Phobius"/>
    </source>
</evidence>
<keyword evidence="7" id="KW-0406">Ion transport</keyword>
<keyword evidence="3 11" id="KW-0812">Transmembrane</keyword>
<keyword evidence="2" id="KW-0813">Transport</keyword>
<evidence type="ECO:0000313" key="14">
    <source>
        <dbReference type="Proteomes" id="UP001165085"/>
    </source>
</evidence>
<evidence type="ECO:0000256" key="10">
    <source>
        <dbReference type="SAM" id="MobiDB-lite"/>
    </source>
</evidence>
<accession>A0A9W7DS06</accession>
<feature type="transmembrane region" description="Helical" evidence="11">
    <location>
        <begin position="138"/>
        <end position="157"/>
    </location>
</feature>
<feature type="transmembrane region" description="Helical" evidence="11">
    <location>
        <begin position="200"/>
        <end position="220"/>
    </location>
</feature>
<feature type="domain" description="Ion transport" evidence="12">
    <location>
        <begin position="420"/>
        <end position="527"/>
    </location>
</feature>
<feature type="transmembrane region" description="Helical" evidence="11">
    <location>
        <begin position="421"/>
        <end position="440"/>
    </location>
</feature>
<dbReference type="AlphaFoldDB" id="A0A9W7DS06"/>
<keyword evidence="4" id="KW-0677">Repeat</keyword>
<sequence length="680" mass="77267">MKPKKNSYNSTSPRPRLLTPYPPPSSFPLSEVKKLKSACYFRDYELGLSPILPSKTSSRRLCSIYLLRSTSIYQHTFLTFSCCLIFLSSFLEHSVHLRTYRIAATLIGGTFYIIDIALVVIYRLKNSRLLSPSTYRPLYLHIMTLVYLILHVLETLLSPKSQTFLLTSILKPILIIYSFPISTSTSSTTVYNQSPNLFKIFSLELGLIFCFSLAAVLLYSDDEYFKDLSHSFVTLFALSTTVNNPSSWIALYKRSPFNSLFFITFLTCSLFYVHSIVLGLVLNEYSKGFKTELDKKIANRERAVKMAYECLKRDSGKKNVDNEREDKSYVKRQDLKEALGYLRPHYTQSKLDRICKSYPENISRETFHRVVKKGISMRVTTQGRRRFMMLQKILSCFDENAYLMYVLRVGRETLRATAGPCLLNFMTLHLFNYVGIYLWASKVGDWLNGRGGEYYYLLNFNSYGEGLVTLFNLMVVNDWNQIAKVFTAISKESTTYTFFIAFQLIVSGVMVNVVKGFFVSAFIKNYEDDPSQSSKKKSSFRRSSTSKVAVFESAKREGSLREGNIESPDESEPLLTLAVSKRGGYIDTMENVVGVGVIGGSSAPPICTFNAETNQVLGFNPEFTINCEGINEKKMAGALVEAVVRGKTSWSFFEMGHEFTPIVTTIGGNVKIIILQHYSR</sequence>
<evidence type="ECO:0000256" key="7">
    <source>
        <dbReference type="ARBA" id="ARBA00023065"/>
    </source>
</evidence>
<feature type="transmembrane region" description="Helical" evidence="11">
    <location>
        <begin position="460"/>
        <end position="477"/>
    </location>
</feature>
<dbReference type="InterPro" id="IPR005821">
    <property type="entry name" value="Ion_trans_dom"/>
</dbReference>
<evidence type="ECO:0000256" key="4">
    <source>
        <dbReference type="ARBA" id="ARBA00022737"/>
    </source>
</evidence>
<feature type="domain" description="Ion transport" evidence="12">
    <location>
        <begin position="102"/>
        <end position="287"/>
    </location>
</feature>
<evidence type="ECO:0000313" key="13">
    <source>
        <dbReference type="EMBL" id="GMH52622.1"/>
    </source>
</evidence>
<proteinExistence type="predicted"/>
<keyword evidence="5" id="KW-0106">Calcium</keyword>
<dbReference type="PANTHER" id="PTHR46988">
    <property type="entry name" value="TWO PORE CALCIUM CHANNEL PROTEIN 1"/>
    <property type="match status" value="1"/>
</dbReference>
<dbReference type="GO" id="GO:0005245">
    <property type="term" value="F:voltage-gated calcium channel activity"/>
    <property type="evidence" value="ECO:0007669"/>
    <property type="project" value="InterPro"/>
</dbReference>
<dbReference type="Gene3D" id="1.10.287.70">
    <property type="match status" value="2"/>
</dbReference>
<protein>
    <recommendedName>
        <fullName evidence="12">Ion transport domain-containing protein</fullName>
    </recommendedName>
</protein>
<evidence type="ECO:0000256" key="6">
    <source>
        <dbReference type="ARBA" id="ARBA00022989"/>
    </source>
</evidence>
<feature type="transmembrane region" description="Helical" evidence="11">
    <location>
        <begin position="72"/>
        <end position="91"/>
    </location>
</feature>
<feature type="transmembrane region" description="Helical" evidence="11">
    <location>
        <begin position="257"/>
        <end position="282"/>
    </location>
</feature>
<dbReference type="GO" id="GO:0016020">
    <property type="term" value="C:membrane"/>
    <property type="evidence" value="ECO:0007669"/>
    <property type="project" value="UniProtKB-SubCell"/>
</dbReference>
<evidence type="ECO:0000256" key="1">
    <source>
        <dbReference type="ARBA" id="ARBA00004141"/>
    </source>
</evidence>
<feature type="transmembrane region" description="Helical" evidence="11">
    <location>
        <begin position="103"/>
        <end position="122"/>
    </location>
</feature>
<dbReference type="EMBL" id="BRXY01000012">
    <property type="protein sequence ID" value="GMH52622.1"/>
    <property type="molecule type" value="Genomic_DNA"/>
</dbReference>
<feature type="region of interest" description="Disordered" evidence="10">
    <location>
        <begin position="1"/>
        <end position="23"/>
    </location>
</feature>
<dbReference type="InterPro" id="IPR044581">
    <property type="entry name" value="TPC1_plant"/>
</dbReference>
<evidence type="ECO:0000256" key="8">
    <source>
        <dbReference type="ARBA" id="ARBA00023136"/>
    </source>
</evidence>
<gene>
    <name evidence="13" type="ORF">TrST_g1451</name>
</gene>
<evidence type="ECO:0000256" key="9">
    <source>
        <dbReference type="ARBA" id="ARBA00023303"/>
    </source>
</evidence>
<keyword evidence="14" id="KW-1185">Reference proteome</keyword>
<comment type="subcellular location">
    <subcellularLocation>
        <location evidence="1">Membrane</location>
        <topology evidence="1">Multi-pass membrane protein</topology>
    </subcellularLocation>
</comment>
<feature type="transmembrane region" description="Helical" evidence="11">
    <location>
        <begin position="498"/>
        <end position="523"/>
    </location>
</feature>
<dbReference type="OrthoDB" id="43411at2759"/>
<keyword evidence="9" id="KW-0407">Ion channel</keyword>